<gene>
    <name evidence="8" type="ORF">CDL15_Pgr026098</name>
    <name evidence="9" type="ORF">CRG98_044723</name>
</gene>
<dbReference type="OrthoDB" id="645697at2759"/>
<feature type="region of interest" description="Disordered" evidence="6">
    <location>
        <begin position="322"/>
        <end position="349"/>
    </location>
</feature>
<feature type="domain" description="NAC" evidence="7">
    <location>
        <begin position="63"/>
        <end position="213"/>
    </location>
</feature>
<keyword evidence="11" id="KW-1185">Reference proteome</keyword>
<keyword evidence="5" id="KW-0539">Nucleus</keyword>
<dbReference type="InterPro" id="IPR003441">
    <property type="entry name" value="NAC-dom"/>
</dbReference>
<dbReference type="AlphaFoldDB" id="A0A218WCQ8"/>
<dbReference type="EMBL" id="MTKT01004810">
    <property type="protein sequence ID" value="OWM70248.1"/>
    <property type="molecule type" value="Genomic_DNA"/>
</dbReference>
<sequence length="446" mass="48862">MVPEASASAAPPPSAAVAVAVVPAPSPASSCAPAAAAAVSMASSDGGAGGGAANAPPRPVTALAPGFRFHPTDEELVIYYLKRKICGRSFRFDVITSVDIYKTEPWELPGKAQIKTRDQEWYFFSALDRKYANGARMNRATDKGYWKATGNDRVVKHDTRAVGLKKTLVFHYGRAPDGKRTNWVMHEYRLVEAELNKCGVGKDPYVLCRVFHKSNMGPPIGHRYAPFVEEEWDDEDTVLPGEVVGEEAPAAEATEAEQELPSSEAAAVPHTNLPTKTRCLLDVCKNERLDASPGPDNGDNTPTILRYKRRKIIDLNSKASDCSENSIKAHQGPCSSSTTTATTQETNQSSRLSALVEYSLMESLQQKESSPAPRSTFDASVLDSSVPPEYIGFISSLQEEVYKVSMDRETLRLEMFSVRAMMNILQSRIENLTKENEELKKKIQDG</sequence>
<dbReference type="PANTHER" id="PTHR31744">
    <property type="entry name" value="PROTEIN CUP-SHAPED COTYLEDON 2-RELATED"/>
    <property type="match status" value="1"/>
</dbReference>
<dbReference type="GO" id="GO:0005634">
    <property type="term" value="C:nucleus"/>
    <property type="evidence" value="ECO:0007669"/>
    <property type="project" value="UniProtKB-SubCell"/>
</dbReference>
<evidence type="ECO:0000313" key="8">
    <source>
        <dbReference type="EMBL" id="OWM70248.1"/>
    </source>
</evidence>
<reference evidence="8" key="2">
    <citation type="submission" date="2017-06" db="EMBL/GenBank/DDBJ databases">
        <title>The pomegranate genome and the genomics of punicalagin biosynthesis.</title>
        <authorList>
            <person name="Xu C."/>
        </authorList>
    </citation>
    <scope>NUCLEOTIDE SEQUENCE [LARGE SCALE GENOMIC DNA]</scope>
    <source>
        <tissue evidence="8">Fresh leaf</tissue>
    </source>
</reference>
<keyword evidence="3" id="KW-0238">DNA-binding</keyword>
<dbReference type="Pfam" id="PF02365">
    <property type="entry name" value="NAM"/>
    <property type="match status" value="1"/>
</dbReference>
<evidence type="ECO:0000256" key="4">
    <source>
        <dbReference type="ARBA" id="ARBA00023163"/>
    </source>
</evidence>
<evidence type="ECO:0000259" key="7">
    <source>
        <dbReference type="PROSITE" id="PS51005"/>
    </source>
</evidence>
<keyword evidence="4" id="KW-0804">Transcription</keyword>
<dbReference type="Proteomes" id="UP000197138">
    <property type="component" value="Unassembled WGS sequence"/>
</dbReference>
<comment type="caution">
    <text evidence="8">The sequence shown here is derived from an EMBL/GenBank/DDBJ whole genome shotgun (WGS) entry which is preliminary data.</text>
</comment>
<dbReference type="EMBL" id="PGOL01005566">
    <property type="protein sequence ID" value="PKI34877.1"/>
    <property type="molecule type" value="Genomic_DNA"/>
</dbReference>
<dbReference type="GO" id="GO:0003677">
    <property type="term" value="F:DNA binding"/>
    <property type="evidence" value="ECO:0007669"/>
    <property type="project" value="UniProtKB-KW"/>
</dbReference>
<dbReference type="Proteomes" id="UP000233551">
    <property type="component" value="Unassembled WGS sequence"/>
</dbReference>
<evidence type="ECO:0000313" key="10">
    <source>
        <dbReference type="Proteomes" id="UP000197138"/>
    </source>
</evidence>
<accession>A0A218WCQ8</accession>
<evidence type="ECO:0000256" key="6">
    <source>
        <dbReference type="SAM" id="MobiDB-lite"/>
    </source>
</evidence>
<evidence type="ECO:0000256" key="5">
    <source>
        <dbReference type="ARBA" id="ARBA00023242"/>
    </source>
</evidence>
<dbReference type="FunFam" id="2.170.150.80:FF:000002">
    <property type="entry name" value="Nac domain-containing protein 86"/>
    <property type="match status" value="1"/>
</dbReference>
<comment type="subcellular location">
    <subcellularLocation>
        <location evidence="1">Nucleus</location>
    </subcellularLocation>
</comment>
<organism evidence="8 10">
    <name type="scientific">Punica granatum</name>
    <name type="common">Pomegranate</name>
    <dbReference type="NCBI Taxonomy" id="22663"/>
    <lineage>
        <taxon>Eukaryota</taxon>
        <taxon>Viridiplantae</taxon>
        <taxon>Streptophyta</taxon>
        <taxon>Embryophyta</taxon>
        <taxon>Tracheophyta</taxon>
        <taxon>Spermatophyta</taxon>
        <taxon>Magnoliopsida</taxon>
        <taxon>eudicotyledons</taxon>
        <taxon>Gunneridae</taxon>
        <taxon>Pentapetalae</taxon>
        <taxon>rosids</taxon>
        <taxon>malvids</taxon>
        <taxon>Myrtales</taxon>
        <taxon>Lythraceae</taxon>
        <taxon>Punica</taxon>
    </lineage>
</organism>
<dbReference type="Gene3D" id="2.170.150.80">
    <property type="entry name" value="NAC domain"/>
    <property type="match status" value="1"/>
</dbReference>
<keyword evidence="2" id="KW-0805">Transcription regulation</keyword>
<dbReference type="STRING" id="22663.A0A218WCQ8"/>
<evidence type="ECO:0000256" key="3">
    <source>
        <dbReference type="ARBA" id="ARBA00023125"/>
    </source>
</evidence>
<dbReference type="GeneID" id="116196729"/>
<dbReference type="InterPro" id="IPR036093">
    <property type="entry name" value="NAC_dom_sf"/>
</dbReference>
<reference evidence="10" key="1">
    <citation type="journal article" date="2017" name="Plant J.">
        <title>The pomegranate (Punica granatum L.) genome and the genomics of punicalagin biosynthesis.</title>
        <authorList>
            <person name="Qin G."/>
            <person name="Xu C."/>
            <person name="Ming R."/>
            <person name="Tang H."/>
            <person name="Guyot R."/>
            <person name="Kramer E.M."/>
            <person name="Hu Y."/>
            <person name="Yi X."/>
            <person name="Qi Y."/>
            <person name="Xu X."/>
            <person name="Gao Z."/>
            <person name="Pan H."/>
            <person name="Jian J."/>
            <person name="Tian Y."/>
            <person name="Yue Z."/>
            <person name="Xu Y."/>
        </authorList>
    </citation>
    <scope>NUCLEOTIDE SEQUENCE [LARGE SCALE GENOMIC DNA]</scope>
    <source>
        <strain evidence="10">cv. Dabenzi</strain>
    </source>
</reference>
<name>A0A218WCQ8_PUNGR</name>
<evidence type="ECO:0000256" key="2">
    <source>
        <dbReference type="ARBA" id="ARBA00023015"/>
    </source>
</evidence>
<evidence type="ECO:0000256" key="1">
    <source>
        <dbReference type="ARBA" id="ARBA00004123"/>
    </source>
</evidence>
<evidence type="ECO:0000313" key="9">
    <source>
        <dbReference type="EMBL" id="PKI34877.1"/>
    </source>
</evidence>
<feature type="region of interest" description="Disordered" evidence="6">
    <location>
        <begin position="248"/>
        <end position="271"/>
    </location>
</feature>
<dbReference type="SUPFAM" id="SSF101941">
    <property type="entry name" value="NAC domain"/>
    <property type="match status" value="1"/>
</dbReference>
<evidence type="ECO:0000313" key="11">
    <source>
        <dbReference type="Proteomes" id="UP000233551"/>
    </source>
</evidence>
<feature type="compositionally biased region" description="Low complexity" evidence="6">
    <location>
        <begin position="335"/>
        <end position="349"/>
    </location>
</feature>
<reference evidence="9 11" key="3">
    <citation type="submission" date="2017-11" db="EMBL/GenBank/DDBJ databases">
        <title>De-novo sequencing of pomegranate (Punica granatum L.) genome.</title>
        <authorList>
            <person name="Akparov Z."/>
            <person name="Amiraslanov A."/>
            <person name="Hajiyeva S."/>
            <person name="Abbasov M."/>
            <person name="Kaur K."/>
            <person name="Hamwieh A."/>
            <person name="Solovyev V."/>
            <person name="Salamov A."/>
            <person name="Braich B."/>
            <person name="Kosarev P."/>
            <person name="Mahmoud A."/>
            <person name="Hajiyev E."/>
            <person name="Babayeva S."/>
            <person name="Izzatullayeva V."/>
            <person name="Mammadov A."/>
            <person name="Mammadov A."/>
            <person name="Sharifova S."/>
            <person name="Ojaghi J."/>
            <person name="Eynullazada K."/>
            <person name="Bayramov B."/>
            <person name="Abdulazimova A."/>
            <person name="Shahmuradov I."/>
        </authorList>
    </citation>
    <scope>NUCLEOTIDE SEQUENCE [LARGE SCALE GENOMIC DNA]</scope>
    <source>
        <strain evidence="9">AG2017</strain>
        <strain evidence="11">cv. AG2017</strain>
        <tissue evidence="9">Leaf</tissue>
    </source>
</reference>
<protein>
    <recommendedName>
        <fullName evidence="7">NAC domain-containing protein</fullName>
    </recommendedName>
</protein>
<dbReference type="GO" id="GO:0006355">
    <property type="term" value="P:regulation of DNA-templated transcription"/>
    <property type="evidence" value="ECO:0007669"/>
    <property type="project" value="InterPro"/>
</dbReference>
<dbReference type="PROSITE" id="PS51005">
    <property type="entry name" value="NAC"/>
    <property type="match status" value="1"/>
</dbReference>
<dbReference type="PANTHER" id="PTHR31744:SF210">
    <property type="entry name" value="NAC DOMAIN-CONTAINING PROTEIN 86-LIKE"/>
    <property type="match status" value="1"/>
</dbReference>
<proteinExistence type="predicted"/>